<protein>
    <recommendedName>
        <fullName evidence="3">Secreted protein</fullName>
    </recommendedName>
</protein>
<feature type="chain" id="PRO_5014941224" description="Secreted protein" evidence="1">
    <location>
        <begin position="25"/>
        <end position="121"/>
    </location>
</feature>
<dbReference type="EMBL" id="GGFJ01012059">
    <property type="protein sequence ID" value="MBW61200.1"/>
    <property type="molecule type" value="Transcribed_RNA"/>
</dbReference>
<evidence type="ECO:0008006" key="3">
    <source>
        <dbReference type="Google" id="ProtNLM"/>
    </source>
</evidence>
<sequence length="121" mass="13149">MLRAAGRAISRRCGLVLSLTLSSAFSLYSPRFCESSKLAASFCLLKCSCRAENHLFFSSASFSRPASRFFVLLRLFGPVTKLLCFWGTRNRSRSILVSKTVPDCVSVLVCLCGSLGINGGP</sequence>
<organism evidence="2">
    <name type="scientific">Anopheles marajoara</name>
    <dbReference type="NCBI Taxonomy" id="58244"/>
    <lineage>
        <taxon>Eukaryota</taxon>
        <taxon>Metazoa</taxon>
        <taxon>Ecdysozoa</taxon>
        <taxon>Arthropoda</taxon>
        <taxon>Hexapoda</taxon>
        <taxon>Insecta</taxon>
        <taxon>Pterygota</taxon>
        <taxon>Neoptera</taxon>
        <taxon>Endopterygota</taxon>
        <taxon>Diptera</taxon>
        <taxon>Nematocera</taxon>
        <taxon>Culicoidea</taxon>
        <taxon>Culicidae</taxon>
        <taxon>Anophelinae</taxon>
        <taxon>Anopheles</taxon>
    </lineage>
</organism>
<reference evidence="2" key="1">
    <citation type="submission" date="2018-01" db="EMBL/GenBank/DDBJ databases">
        <title>An insight into the sialome of Amazonian anophelines.</title>
        <authorList>
            <person name="Ribeiro J.M."/>
            <person name="Scarpassa V."/>
            <person name="Calvo E."/>
        </authorList>
    </citation>
    <scope>NUCLEOTIDE SEQUENCE</scope>
    <source>
        <tissue evidence="2">Salivary glands</tissue>
    </source>
</reference>
<accession>A0A2M4C7B0</accession>
<feature type="signal peptide" evidence="1">
    <location>
        <begin position="1"/>
        <end position="24"/>
    </location>
</feature>
<evidence type="ECO:0000256" key="1">
    <source>
        <dbReference type="SAM" id="SignalP"/>
    </source>
</evidence>
<name>A0A2M4C7B0_9DIPT</name>
<keyword evidence="1" id="KW-0732">Signal</keyword>
<dbReference type="AlphaFoldDB" id="A0A2M4C7B0"/>
<evidence type="ECO:0000313" key="2">
    <source>
        <dbReference type="EMBL" id="MBW61200.1"/>
    </source>
</evidence>
<proteinExistence type="predicted"/>